<dbReference type="GO" id="GO:0070987">
    <property type="term" value="P:error-free translesion synthesis"/>
    <property type="evidence" value="ECO:0007669"/>
    <property type="project" value="UniProtKB-ARBA"/>
</dbReference>
<reference evidence="4" key="1">
    <citation type="submission" date="2017-03" db="EMBL/GenBank/DDBJ databases">
        <title>Genomes of endolithic fungi from Antarctica.</title>
        <authorList>
            <person name="Coleine C."/>
            <person name="Masonjones S."/>
            <person name="Stajich J.E."/>
        </authorList>
    </citation>
    <scope>NUCLEOTIDE SEQUENCE [LARGE SCALE GENOMIC DNA]</scope>
    <source>
        <strain evidence="4">CCFEE 5527</strain>
    </source>
</reference>
<dbReference type="InterPro" id="IPR036775">
    <property type="entry name" value="DNA_pol_Y-fam_lit_finger_sf"/>
</dbReference>
<dbReference type="PANTHER" id="PTHR46404:SF1">
    <property type="entry name" value="DNA POLYMERASE IOTA"/>
    <property type="match status" value="1"/>
</dbReference>
<name>A0A1V8TNH8_9PEZI</name>
<dbReference type="InParanoid" id="A0A1V8TNH8"/>
<dbReference type="AlphaFoldDB" id="A0A1V8TNH8"/>
<dbReference type="PROSITE" id="PS50173">
    <property type="entry name" value="UMUC"/>
    <property type="match status" value="1"/>
</dbReference>
<dbReference type="OrthoDB" id="447129at2759"/>
<evidence type="ECO:0000313" key="3">
    <source>
        <dbReference type="EMBL" id="OQO12943.1"/>
    </source>
</evidence>
<dbReference type="EMBL" id="NAJO01000004">
    <property type="protein sequence ID" value="OQO12943.1"/>
    <property type="molecule type" value="Genomic_DNA"/>
</dbReference>
<feature type="region of interest" description="Disordered" evidence="1">
    <location>
        <begin position="1019"/>
        <end position="1065"/>
    </location>
</feature>
<dbReference type="Gene3D" id="3.40.1170.60">
    <property type="match status" value="1"/>
</dbReference>
<feature type="compositionally biased region" description="Basic and acidic residues" evidence="1">
    <location>
        <begin position="1019"/>
        <end position="1042"/>
    </location>
</feature>
<accession>A0A1V8TNH8</accession>
<dbReference type="SUPFAM" id="SSF56672">
    <property type="entry name" value="DNA/RNA polymerases"/>
    <property type="match status" value="1"/>
</dbReference>
<feature type="compositionally biased region" description="Basic residues" evidence="1">
    <location>
        <begin position="1043"/>
        <end position="1061"/>
    </location>
</feature>
<dbReference type="Gene3D" id="3.30.70.270">
    <property type="match status" value="1"/>
</dbReference>
<dbReference type="GO" id="GO:0003887">
    <property type="term" value="F:DNA-directed DNA polymerase activity"/>
    <property type="evidence" value="ECO:0007669"/>
    <property type="project" value="TreeGrafter"/>
</dbReference>
<protein>
    <recommendedName>
        <fullName evidence="2">UmuC domain-containing protein</fullName>
    </recommendedName>
</protein>
<keyword evidence="4" id="KW-1185">Reference proteome</keyword>
<dbReference type="GO" id="GO:0003684">
    <property type="term" value="F:damaged DNA binding"/>
    <property type="evidence" value="ECO:0007669"/>
    <property type="project" value="InterPro"/>
</dbReference>
<dbReference type="InterPro" id="IPR001126">
    <property type="entry name" value="UmuC"/>
</dbReference>
<dbReference type="Pfam" id="PF00817">
    <property type="entry name" value="IMS"/>
    <property type="match status" value="1"/>
</dbReference>
<sequence length="1122" mass="123384">MPPPVSSRTPPPRKDARIIIHFDYDCFYAAVFEAANPNLKSLPFAVQQKQIIVTCNYEARRRGLHKLQLIREARQICPEVIIELGEDISRFRDASKELYKFIEGFSWNGKVERLGFDEVWLDVTDMIDFNMEILNVHDLANSFFQMHKADPTAGFGFDAGGVAGHAYPEDYIFPSEQDVDQLTLRLRLGSHLAMHIRHELEREKAYTCTVGIATNKVLSKLVGNLHKPKGQTVLMPDGHGDLEGPSQAFIGEHDIGKVPGIGFKLSQKIRECILQRPAEFDAGLVYGGTKEKITVADVRENPSVNSEMLEKLLAGPGSPHGIGYKIWSLLHGVDDTEVSQMRTVPRQISIEDSYIRLDTMPELLKELDGLAKSLLTRMRIDLLGVEDDWDEDNSASIAPLLKKWLAHPKTLRLTTRPRKALLADRTRPRSFKRISHSAPLPTFVFSLSDAIDVLADKLVKEALAGMFRKLHPEKAGWNLSLVNLAVTNMAETGGESKTANGRDISGMFRRQEDVLKDFRIVEDAAEEVDDIDAVREIGSAVSIATTDDVWDDGEEDDNIVLTIVLSSACGLGADTAIKLRLTRVTTTPTTSRVTLPTLYNGDSGNMTDRASKQVTGDVSGSPVAKTDPRVKPQQRGRPQQRANKNAVAIPLLPQKTSPSVPTPPKPSRDTYPCEPPPPTPSSEEIITINVRGRTLSSGQIHHTIRRLTDLEVSSKPESLSAPITGVSGGVWLVHKSLIKRVPEVHQEDWARHMPMTMSPLNLNASPWVAPMPQADGNREHDDFRPDDGTVYPNVDAGWNAVATSDTWSGSQRVGPGSGTSFIDGNWGWATDAQDVPALDSATNATLDDTVGPNSSEAYDLGSPTPLDLQQSNNDGNAVAMAALPKSSQDVFQQLEMQLVDPGIEISNLATLLQASSLTRGQLLHLLGHLRTQLLDTLFQIRTIELHFARLSYFGPKYTNRIEAAGKRFQNAASVEFYDSMDEDFVAQQAKSGGNLDVRVVILQHAEAFRGAIARLAELRGHDERSGPHETGKEDGEISEKPKKNQTRGGKKQKSTKLRGRQKRDVVATEVAALEASQHDVTMRPAIIEKNEATEAEHALSAPASVGSLLRQGQRGVSVPALR</sequence>
<dbReference type="Proteomes" id="UP000192596">
    <property type="component" value="Unassembled WGS sequence"/>
</dbReference>
<dbReference type="Gene3D" id="3.30.1490.100">
    <property type="entry name" value="DNA polymerase, Y-family, little finger domain"/>
    <property type="match status" value="1"/>
</dbReference>
<dbReference type="InterPro" id="IPR043128">
    <property type="entry name" value="Rev_trsase/Diguanyl_cyclase"/>
</dbReference>
<organism evidence="3 4">
    <name type="scientific">Cryoendolithus antarcticus</name>
    <dbReference type="NCBI Taxonomy" id="1507870"/>
    <lineage>
        <taxon>Eukaryota</taxon>
        <taxon>Fungi</taxon>
        <taxon>Dikarya</taxon>
        <taxon>Ascomycota</taxon>
        <taxon>Pezizomycotina</taxon>
        <taxon>Dothideomycetes</taxon>
        <taxon>Dothideomycetidae</taxon>
        <taxon>Cladosporiales</taxon>
        <taxon>Cladosporiaceae</taxon>
        <taxon>Cryoendolithus</taxon>
    </lineage>
</organism>
<proteinExistence type="predicted"/>
<feature type="domain" description="UmuC" evidence="2">
    <location>
        <begin position="19"/>
        <end position="262"/>
    </location>
</feature>
<dbReference type="InterPro" id="IPR043502">
    <property type="entry name" value="DNA/RNA_pol_sf"/>
</dbReference>
<evidence type="ECO:0000259" key="2">
    <source>
        <dbReference type="PROSITE" id="PS50173"/>
    </source>
</evidence>
<dbReference type="GO" id="GO:0006281">
    <property type="term" value="P:DNA repair"/>
    <property type="evidence" value="ECO:0007669"/>
    <property type="project" value="InterPro"/>
</dbReference>
<dbReference type="FunFam" id="3.40.1170.60:FF:000006">
    <property type="entry name" value="DNA polymerase iota"/>
    <property type="match status" value="1"/>
</dbReference>
<evidence type="ECO:0000256" key="1">
    <source>
        <dbReference type="SAM" id="MobiDB-lite"/>
    </source>
</evidence>
<evidence type="ECO:0000313" key="4">
    <source>
        <dbReference type="Proteomes" id="UP000192596"/>
    </source>
</evidence>
<feature type="compositionally biased region" description="Polar residues" evidence="1">
    <location>
        <begin position="600"/>
        <end position="618"/>
    </location>
</feature>
<dbReference type="STRING" id="1507870.A0A1V8TNH8"/>
<feature type="region of interest" description="Disordered" evidence="1">
    <location>
        <begin position="592"/>
        <end position="685"/>
    </location>
</feature>
<feature type="region of interest" description="Disordered" evidence="1">
    <location>
        <begin position="1097"/>
        <end position="1122"/>
    </location>
</feature>
<gene>
    <name evidence="3" type="ORF">B0A48_02407</name>
</gene>
<comment type="caution">
    <text evidence="3">The sequence shown here is derived from an EMBL/GenBank/DDBJ whole genome shotgun (WGS) entry which is preliminary data.</text>
</comment>
<dbReference type="PANTHER" id="PTHR46404">
    <property type="entry name" value="DNA POLYMERASE IOTA"/>
    <property type="match status" value="1"/>
</dbReference>